<keyword evidence="3" id="KW-1133">Transmembrane helix</keyword>
<feature type="transmembrane region" description="Helical" evidence="3">
    <location>
        <begin position="183"/>
        <end position="203"/>
    </location>
</feature>
<feature type="transmembrane region" description="Helical" evidence="3">
    <location>
        <begin position="215"/>
        <end position="235"/>
    </location>
</feature>
<dbReference type="InterPro" id="IPR037185">
    <property type="entry name" value="EmrE-like"/>
</dbReference>
<feature type="domain" description="EamA" evidence="4">
    <location>
        <begin position="6"/>
        <end position="139"/>
    </location>
</feature>
<evidence type="ECO:0000256" key="1">
    <source>
        <dbReference type="ARBA" id="ARBA00004127"/>
    </source>
</evidence>
<comment type="caution">
    <text evidence="5">The sequence shown here is derived from an EMBL/GenBank/DDBJ whole genome shotgun (WGS) entry which is preliminary data.</text>
</comment>
<feature type="transmembrane region" description="Helical" evidence="3">
    <location>
        <begin position="123"/>
        <end position="141"/>
    </location>
</feature>
<evidence type="ECO:0000259" key="4">
    <source>
        <dbReference type="Pfam" id="PF00892"/>
    </source>
</evidence>
<comment type="subcellular location">
    <subcellularLocation>
        <location evidence="1">Endomembrane system</location>
        <topology evidence="1">Multi-pass membrane protein</topology>
    </subcellularLocation>
</comment>
<dbReference type="InterPro" id="IPR052756">
    <property type="entry name" value="Alkyne_AA_exporter"/>
</dbReference>
<proteinExistence type="inferred from homology"/>
<dbReference type="RefSeq" id="WP_163250105.1">
    <property type="nucleotide sequence ID" value="NZ_JAAIUV010000001.1"/>
</dbReference>
<keyword evidence="6" id="KW-1185">Reference proteome</keyword>
<feature type="transmembrane region" description="Helical" evidence="3">
    <location>
        <begin position="247"/>
        <end position="263"/>
    </location>
</feature>
<gene>
    <name evidence="5" type="ORF">G4Z05_01230</name>
</gene>
<sequence>MNTKSFLFASITVIIWASSFPAIRMILHEGYSPGHLVLTRYFIASIIFAIYAMWPGVKFRLPEKKDLLQIAVLGWTGISLYHIGVTFGEETVSAGTTGMIVGAAPIFTSLIAVFFLKERIRLFGWLGLVLGFVGIAIITMAGSAGPVFQLNKGVLFILMATCATAVMFAYQKPLLKRYSSIELTAYFTWVGTIPFFFFSPGWIEGLQQATLEAHLATIFIGIFPTVIGYVTWGLALSSGKASSVTSMLYIEPVFVIVLAWLWLNEWPNMVTLIGGALAISGVLVIHMLGSKSFRQRKQNRPHTGTIKC</sequence>
<feature type="domain" description="EamA" evidence="4">
    <location>
        <begin position="152"/>
        <end position="285"/>
    </location>
</feature>
<comment type="similarity">
    <text evidence="2">Belongs to the EamA transporter family.</text>
</comment>
<feature type="transmembrane region" description="Helical" evidence="3">
    <location>
        <begin position="153"/>
        <end position="171"/>
    </location>
</feature>
<dbReference type="Proteomes" id="UP000481621">
    <property type="component" value="Unassembled WGS sequence"/>
</dbReference>
<feature type="transmembrane region" description="Helical" evidence="3">
    <location>
        <begin position="269"/>
        <end position="288"/>
    </location>
</feature>
<accession>A0A6B3TKV8</accession>
<feature type="transmembrane region" description="Helical" evidence="3">
    <location>
        <begin position="37"/>
        <end position="54"/>
    </location>
</feature>
<feature type="transmembrane region" description="Helical" evidence="3">
    <location>
        <begin position="96"/>
        <end position="116"/>
    </location>
</feature>
<evidence type="ECO:0000256" key="3">
    <source>
        <dbReference type="SAM" id="Phobius"/>
    </source>
</evidence>
<name>A0A6B3TKV8_9BACI</name>
<evidence type="ECO:0000256" key="2">
    <source>
        <dbReference type="ARBA" id="ARBA00007362"/>
    </source>
</evidence>
<reference evidence="5" key="1">
    <citation type="submission" date="2020-02" db="EMBL/GenBank/DDBJ databases">
        <title>Bacillus sedimentmangrovi sp. nov., isolated from sediment of the mangrove ecosystem.</title>
        <authorList>
            <person name="Liu G."/>
        </authorList>
    </citation>
    <scope>NUCLEOTIDE SEQUENCE [LARGE SCALE GENOMIC DNA]</scope>
    <source>
        <strain evidence="5">SgZ-7</strain>
    </source>
</reference>
<dbReference type="GO" id="GO:0016020">
    <property type="term" value="C:membrane"/>
    <property type="evidence" value="ECO:0007669"/>
    <property type="project" value="InterPro"/>
</dbReference>
<dbReference type="EMBL" id="JAAIUV010000001">
    <property type="protein sequence ID" value="NEX77523.1"/>
    <property type="molecule type" value="Genomic_DNA"/>
</dbReference>
<dbReference type="InterPro" id="IPR000620">
    <property type="entry name" value="EamA_dom"/>
</dbReference>
<feature type="transmembrane region" description="Helical" evidence="3">
    <location>
        <begin position="66"/>
        <end position="84"/>
    </location>
</feature>
<keyword evidence="3" id="KW-0472">Membrane</keyword>
<dbReference type="PANTHER" id="PTHR12715:SF4">
    <property type="entry name" value="EAMA DOMAIN-CONTAINING PROTEIN"/>
    <property type="match status" value="1"/>
</dbReference>
<evidence type="ECO:0000313" key="5">
    <source>
        <dbReference type="EMBL" id="NEX77523.1"/>
    </source>
</evidence>
<organism evidence="5 6">
    <name type="scientific">Neobacillus thermocopriae</name>
    <dbReference type="NCBI Taxonomy" id="1215031"/>
    <lineage>
        <taxon>Bacteria</taxon>
        <taxon>Bacillati</taxon>
        <taxon>Bacillota</taxon>
        <taxon>Bacilli</taxon>
        <taxon>Bacillales</taxon>
        <taxon>Bacillaceae</taxon>
        <taxon>Neobacillus</taxon>
    </lineage>
</organism>
<keyword evidence="3" id="KW-0812">Transmembrane</keyword>
<dbReference type="PANTHER" id="PTHR12715">
    <property type="entry name" value="TRANSPORTER, DRUG/METABOLITE EXPORTER FAMILY"/>
    <property type="match status" value="1"/>
</dbReference>
<dbReference type="AlphaFoldDB" id="A0A6B3TKV8"/>
<dbReference type="SUPFAM" id="SSF103481">
    <property type="entry name" value="Multidrug resistance efflux transporter EmrE"/>
    <property type="match status" value="2"/>
</dbReference>
<dbReference type="Pfam" id="PF00892">
    <property type="entry name" value="EamA"/>
    <property type="match status" value="2"/>
</dbReference>
<evidence type="ECO:0000313" key="6">
    <source>
        <dbReference type="Proteomes" id="UP000481621"/>
    </source>
</evidence>
<protein>
    <submittedName>
        <fullName evidence="5">EamA family transporter</fullName>
    </submittedName>
</protein>